<dbReference type="AlphaFoldDB" id="A0A2P2NVR1"/>
<dbReference type="EMBL" id="GGEC01066114">
    <property type="protein sequence ID" value="MBX46598.1"/>
    <property type="molecule type" value="Transcribed_RNA"/>
</dbReference>
<protein>
    <submittedName>
        <fullName evidence="1">Uncharacterized protein</fullName>
    </submittedName>
</protein>
<sequence>MCYLEILDTNPSLMLKNL</sequence>
<organism evidence="1">
    <name type="scientific">Rhizophora mucronata</name>
    <name type="common">Asiatic mangrove</name>
    <dbReference type="NCBI Taxonomy" id="61149"/>
    <lineage>
        <taxon>Eukaryota</taxon>
        <taxon>Viridiplantae</taxon>
        <taxon>Streptophyta</taxon>
        <taxon>Embryophyta</taxon>
        <taxon>Tracheophyta</taxon>
        <taxon>Spermatophyta</taxon>
        <taxon>Magnoliopsida</taxon>
        <taxon>eudicotyledons</taxon>
        <taxon>Gunneridae</taxon>
        <taxon>Pentapetalae</taxon>
        <taxon>rosids</taxon>
        <taxon>fabids</taxon>
        <taxon>Malpighiales</taxon>
        <taxon>Rhizophoraceae</taxon>
        <taxon>Rhizophora</taxon>
    </lineage>
</organism>
<accession>A0A2P2NVR1</accession>
<name>A0A2P2NVR1_RHIMU</name>
<evidence type="ECO:0000313" key="1">
    <source>
        <dbReference type="EMBL" id="MBX46598.1"/>
    </source>
</evidence>
<proteinExistence type="predicted"/>
<reference evidence="1" key="1">
    <citation type="submission" date="2018-02" db="EMBL/GenBank/DDBJ databases">
        <title>Rhizophora mucronata_Transcriptome.</title>
        <authorList>
            <person name="Meera S.P."/>
            <person name="Sreeshan A."/>
            <person name="Augustine A."/>
        </authorList>
    </citation>
    <scope>NUCLEOTIDE SEQUENCE</scope>
    <source>
        <tissue evidence="1">Leaf</tissue>
    </source>
</reference>